<dbReference type="Proteomes" id="UP000039865">
    <property type="component" value="Unassembled WGS sequence"/>
</dbReference>
<feature type="compositionally biased region" description="Polar residues" evidence="1">
    <location>
        <begin position="1"/>
        <end position="16"/>
    </location>
</feature>
<protein>
    <submittedName>
        <fullName evidence="2">Uncharacterized protein</fullName>
    </submittedName>
</protein>
<evidence type="ECO:0000256" key="1">
    <source>
        <dbReference type="SAM" id="MobiDB-lite"/>
    </source>
</evidence>
<sequence>MKQSQVIASETQQSSKIRIGFGSSAQNTPQNQNFGMDYSDDDEDDDDDDASDSNDVVYQQKTNERQSIGRGRSANNNQNKIQIKQTNDRKVRLNLKATNNKQEDSDDDINESNGDDDEDDVMSEDLEQINQNDEDDEEMSESEFESSDSDAPKKGKRGNRQKNQDLSAQLIANQIDLEKLTKRQRMAYLNKQNEQEKQQQQQIAIGKHNRESLLSDPHNDNVFYALAHKKPIQKVQIDNEEESQEKPLKKRGPGRTSVNQQQADEIKRLQLEKLLDDQKKKFQDREKKLQALGAEILGQGTVGRYINQNQRLIMPKQKIQQCGPCIKTIYKDNNVKMVFPQGIMLPEVLRQKINIHELENKMVQRQEMNQCSNCGTHQKKYVCSKTHRVACSFECYKLIQSDNMLMAVQ</sequence>
<keyword evidence="3" id="KW-1185">Reference proteome</keyword>
<reference evidence="2 3" key="1">
    <citation type="submission" date="2014-06" db="EMBL/GenBank/DDBJ databases">
        <authorList>
            <person name="Swart Estienne"/>
        </authorList>
    </citation>
    <scope>NUCLEOTIDE SEQUENCE [LARGE SCALE GENOMIC DNA]</scope>
    <source>
        <strain evidence="2 3">130c</strain>
    </source>
</reference>
<feature type="region of interest" description="Disordered" evidence="1">
    <location>
        <begin position="234"/>
        <end position="262"/>
    </location>
</feature>
<dbReference type="EMBL" id="CCKQ01016912">
    <property type="protein sequence ID" value="CDW88806.1"/>
    <property type="molecule type" value="Genomic_DNA"/>
</dbReference>
<evidence type="ECO:0000313" key="3">
    <source>
        <dbReference type="Proteomes" id="UP000039865"/>
    </source>
</evidence>
<dbReference type="InParanoid" id="A0A078B3H6"/>
<feature type="region of interest" description="Disordered" evidence="1">
    <location>
        <begin position="1"/>
        <end position="167"/>
    </location>
</feature>
<feature type="compositionally biased region" description="Acidic residues" evidence="1">
    <location>
        <begin position="104"/>
        <end position="148"/>
    </location>
</feature>
<proteinExistence type="predicted"/>
<dbReference type="AlphaFoldDB" id="A0A078B3H6"/>
<feature type="compositionally biased region" description="Low complexity" evidence="1">
    <location>
        <begin position="75"/>
        <end position="85"/>
    </location>
</feature>
<feature type="compositionally biased region" description="Acidic residues" evidence="1">
    <location>
        <begin position="38"/>
        <end position="52"/>
    </location>
</feature>
<name>A0A078B3H6_STYLE</name>
<accession>A0A078B3H6</accession>
<gene>
    <name evidence="2" type="primary">Contig16787.g17879</name>
    <name evidence="2" type="ORF">STYLEM_17931</name>
</gene>
<feature type="compositionally biased region" description="Polar residues" evidence="1">
    <location>
        <begin position="23"/>
        <end position="34"/>
    </location>
</feature>
<organism evidence="2 3">
    <name type="scientific">Stylonychia lemnae</name>
    <name type="common">Ciliate</name>
    <dbReference type="NCBI Taxonomy" id="5949"/>
    <lineage>
        <taxon>Eukaryota</taxon>
        <taxon>Sar</taxon>
        <taxon>Alveolata</taxon>
        <taxon>Ciliophora</taxon>
        <taxon>Intramacronucleata</taxon>
        <taxon>Spirotrichea</taxon>
        <taxon>Stichotrichia</taxon>
        <taxon>Sporadotrichida</taxon>
        <taxon>Oxytrichidae</taxon>
        <taxon>Stylonychinae</taxon>
        <taxon>Stylonychia</taxon>
    </lineage>
</organism>
<evidence type="ECO:0000313" key="2">
    <source>
        <dbReference type="EMBL" id="CDW88806.1"/>
    </source>
</evidence>